<dbReference type="RefSeq" id="WP_121196483.1">
    <property type="nucleotide sequence ID" value="NZ_RBKU01000001.1"/>
</dbReference>
<sequence length="71" mass="8285">MSILKDKTERKALVELARSIKILERLYTCYMTAQDDWDAKQAGNLIRGIIETNGYGIRYTTGRKTRIYKIK</sequence>
<protein>
    <submittedName>
        <fullName evidence="1">Uncharacterized protein</fullName>
    </submittedName>
</protein>
<gene>
    <name evidence="1" type="ORF">BDD43_0802</name>
</gene>
<evidence type="ECO:0000313" key="1">
    <source>
        <dbReference type="EMBL" id="RKR80670.1"/>
    </source>
</evidence>
<organism evidence="1 2">
    <name type="scientific">Mucilaginibacter gracilis</name>
    <dbReference type="NCBI Taxonomy" id="423350"/>
    <lineage>
        <taxon>Bacteria</taxon>
        <taxon>Pseudomonadati</taxon>
        <taxon>Bacteroidota</taxon>
        <taxon>Sphingobacteriia</taxon>
        <taxon>Sphingobacteriales</taxon>
        <taxon>Sphingobacteriaceae</taxon>
        <taxon>Mucilaginibacter</taxon>
    </lineage>
</organism>
<keyword evidence="2" id="KW-1185">Reference proteome</keyword>
<accession>A0A495IVC5</accession>
<name>A0A495IVC5_9SPHI</name>
<dbReference type="Proteomes" id="UP000268007">
    <property type="component" value="Unassembled WGS sequence"/>
</dbReference>
<dbReference type="AlphaFoldDB" id="A0A495IVC5"/>
<evidence type="ECO:0000313" key="2">
    <source>
        <dbReference type="Proteomes" id="UP000268007"/>
    </source>
</evidence>
<comment type="caution">
    <text evidence="1">The sequence shown here is derived from an EMBL/GenBank/DDBJ whole genome shotgun (WGS) entry which is preliminary data.</text>
</comment>
<dbReference type="OrthoDB" id="770429at2"/>
<reference evidence="1 2" key="1">
    <citation type="submission" date="2018-10" db="EMBL/GenBank/DDBJ databases">
        <title>Genomic Encyclopedia of Archaeal and Bacterial Type Strains, Phase II (KMG-II): from individual species to whole genera.</title>
        <authorList>
            <person name="Goeker M."/>
        </authorList>
    </citation>
    <scope>NUCLEOTIDE SEQUENCE [LARGE SCALE GENOMIC DNA]</scope>
    <source>
        <strain evidence="1 2">DSM 18602</strain>
    </source>
</reference>
<proteinExistence type="predicted"/>
<dbReference type="EMBL" id="RBKU01000001">
    <property type="protein sequence ID" value="RKR80670.1"/>
    <property type="molecule type" value="Genomic_DNA"/>
</dbReference>